<keyword evidence="3" id="KW-1185">Reference proteome</keyword>
<dbReference type="GO" id="GO:0046464">
    <property type="term" value="P:acylglycerol catabolic process"/>
    <property type="evidence" value="ECO:0007669"/>
    <property type="project" value="TreeGrafter"/>
</dbReference>
<proteinExistence type="predicted"/>
<dbReference type="EMBL" id="NOXS01000032">
    <property type="protein sequence ID" value="OYQ18626.1"/>
    <property type="molecule type" value="Genomic_DNA"/>
</dbReference>
<gene>
    <name evidence="2" type="ORF">CHR90_10160</name>
</gene>
<evidence type="ECO:0000313" key="3">
    <source>
        <dbReference type="Proteomes" id="UP000216361"/>
    </source>
</evidence>
<dbReference type="InterPro" id="IPR029058">
    <property type="entry name" value="AB_hydrolase_fold"/>
</dbReference>
<dbReference type="PANTHER" id="PTHR43798:SF33">
    <property type="entry name" value="HYDROLASE, PUTATIVE (AFU_ORTHOLOGUE AFUA_2G14860)-RELATED"/>
    <property type="match status" value="1"/>
</dbReference>
<evidence type="ECO:0000259" key="1">
    <source>
        <dbReference type="Pfam" id="PF12697"/>
    </source>
</evidence>
<dbReference type="Gene3D" id="3.40.50.1820">
    <property type="entry name" value="alpha/beta hydrolase"/>
    <property type="match status" value="1"/>
</dbReference>
<dbReference type="InterPro" id="IPR050266">
    <property type="entry name" value="AB_hydrolase_sf"/>
</dbReference>
<dbReference type="RefSeq" id="WP_094408889.1">
    <property type="nucleotide sequence ID" value="NZ_BMJZ01000001.1"/>
</dbReference>
<feature type="domain" description="AB hydrolase-1" evidence="1">
    <location>
        <begin position="5"/>
        <end position="237"/>
    </location>
</feature>
<sequence length="245" mass="26139">MAFPVVFVHGLFGHLRDVRLTAGLVEYSVLAPDLIGYGPTVAPLAAWSLSEQADHVAAAIRSAGITKVHLVGHSVGGAVAALLTARFPALVETLTSVEGNFTLKDAFWSGKIARMPLAEVEPIIEGYRADPGAWIVGAGVPLTETTLALAESWLAHQTAETVQRQAQAVVAATEQPNYLDLWRKILVEKPVHLVAGARSRAGWDVPDWAEAGAKAVTIIPETGHLMMAEQPEAFAQALKLFWQAA</sequence>
<dbReference type="PRINTS" id="PR00111">
    <property type="entry name" value="ABHYDROLASE"/>
</dbReference>
<dbReference type="AlphaFoldDB" id="A0A255XNS5"/>
<organism evidence="2 3">
    <name type="scientific">Elstera cyanobacteriorum</name>
    <dbReference type="NCBI Taxonomy" id="2022747"/>
    <lineage>
        <taxon>Bacteria</taxon>
        <taxon>Pseudomonadati</taxon>
        <taxon>Pseudomonadota</taxon>
        <taxon>Alphaproteobacteria</taxon>
        <taxon>Rhodospirillales</taxon>
        <taxon>Rhodospirillaceae</taxon>
        <taxon>Elstera</taxon>
    </lineage>
</organism>
<comment type="caution">
    <text evidence="2">The sequence shown here is derived from an EMBL/GenBank/DDBJ whole genome shotgun (WGS) entry which is preliminary data.</text>
</comment>
<dbReference type="GO" id="GO:0047372">
    <property type="term" value="F:monoacylglycerol lipase activity"/>
    <property type="evidence" value="ECO:0007669"/>
    <property type="project" value="TreeGrafter"/>
</dbReference>
<dbReference type="GO" id="GO:0016020">
    <property type="term" value="C:membrane"/>
    <property type="evidence" value="ECO:0007669"/>
    <property type="project" value="TreeGrafter"/>
</dbReference>
<accession>A0A255XNS5</accession>
<dbReference type="SUPFAM" id="SSF53474">
    <property type="entry name" value="alpha/beta-Hydrolases"/>
    <property type="match status" value="1"/>
</dbReference>
<dbReference type="Pfam" id="PF12697">
    <property type="entry name" value="Abhydrolase_6"/>
    <property type="match status" value="1"/>
</dbReference>
<dbReference type="InterPro" id="IPR000073">
    <property type="entry name" value="AB_hydrolase_1"/>
</dbReference>
<dbReference type="Proteomes" id="UP000216361">
    <property type="component" value="Unassembled WGS sequence"/>
</dbReference>
<dbReference type="PANTHER" id="PTHR43798">
    <property type="entry name" value="MONOACYLGLYCEROL LIPASE"/>
    <property type="match status" value="1"/>
</dbReference>
<reference evidence="2 3" key="1">
    <citation type="submission" date="2017-07" db="EMBL/GenBank/DDBJ databases">
        <title>Elstera cyanobacteriorum sp. nov., a novel bacterium isolated from cyanobacterial aggregates in a eutrophic lake.</title>
        <authorList>
            <person name="Cai H."/>
        </authorList>
    </citation>
    <scope>NUCLEOTIDE SEQUENCE [LARGE SCALE GENOMIC DNA]</scope>
    <source>
        <strain evidence="2 3">TH019</strain>
    </source>
</reference>
<protein>
    <recommendedName>
        <fullName evidence="1">AB hydrolase-1 domain-containing protein</fullName>
    </recommendedName>
</protein>
<dbReference type="PRINTS" id="PR00412">
    <property type="entry name" value="EPOXHYDRLASE"/>
</dbReference>
<name>A0A255XNS5_9PROT</name>
<evidence type="ECO:0000313" key="2">
    <source>
        <dbReference type="EMBL" id="OYQ18626.1"/>
    </source>
</evidence>
<dbReference type="OrthoDB" id="9804723at2"/>
<dbReference type="InterPro" id="IPR000639">
    <property type="entry name" value="Epox_hydrolase-like"/>
</dbReference>